<dbReference type="InterPro" id="IPR014710">
    <property type="entry name" value="RmlC-like_jellyroll"/>
</dbReference>
<dbReference type="EMBL" id="NRSD01000003">
    <property type="protein sequence ID" value="MBK1643928.1"/>
    <property type="molecule type" value="Genomic_DNA"/>
</dbReference>
<dbReference type="Proteomes" id="UP001138802">
    <property type="component" value="Unassembled WGS sequence"/>
</dbReference>
<evidence type="ECO:0000313" key="2">
    <source>
        <dbReference type="EMBL" id="MBK1643928.1"/>
    </source>
</evidence>
<evidence type="ECO:0000259" key="1">
    <source>
        <dbReference type="Pfam" id="PF07883"/>
    </source>
</evidence>
<name>A0A9X0WG11_9GAMM</name>
<dbReference type="InterPro" id="IPR013096">
    <property type="entry name" value="Cupin_2"/>
</dbReference>
<dbReference type="Gene3D" id="2.60.120.10">
    <property type="entry name" value="Jelly Rolls"/>
    <property type="match status" value="1"/>
</dbReference>
<protein>
    <submittedName>
        <fullName evidence="2">Cupin</fullName>
    </submittedName>
</protein>
<reference evidence="2 3" key="1">
    <citation type="journal article" date="2020" name="Microorganisms">
        <title>Osmotic Adaptation and Compatible Solute Biosynthesis of Phototrophic Bacteria as Revealed from Genome Analyses.</title>
        <authorList>
            <person name="Imhoff J.F."/>
            <person name="Rahn T."/>
            <person name="Kunzel S."/>
            <person name="Keller A."/>
            <person name="Neulinger S.C."/>
        </authorList>
    </citation>
    <scope>NUCLEOTIDE SEQUENCE [LARGE SCALE GENOMIC DNA]</scope>
    <source>
        <strain evidence="2 3">DSM 21303</strain>
    </source>
</reference>
<evidence type="ECO:0000313" key="3">
    <source>
        <dbReference type="Proteomes" id="UP001138802"/>
    </source>
</evidence>
<keyword evidence="3" id="KW-1185">Reference proteome</keyword>
<accession>A0A9X0WG11</accession>
<dbReference type="InterPro" id="IPR011051">
    <property type="entry name" value="RmlC_Cupin_sf"/>
</dbReference>
<gene>
    <name evidence="2" type="ORF">CKO25_04500</name>
</gene>
<dbReference type="InterPro" id="IPR052044">
    <property type="entry name" value="PKS_Associated_Protein"/>
</dbReference>
<dbReference type="RefSeq" id="WP_200386735.1">
    <property type="nucleotide sequence ID" value="NZ_NRSD01000003.1"/>
</dbReference>
<organism evidence="2 3">
    <name type="scientific">Thiocapsa imhoffii</name>
    <dbReference type="NCBI Taxonomy" id="382777"/>
    <lineage>
        <taxon>Bacteria</taxon>
        <taxon>Pseudomonadati</taxon>
        <taxon>Pseudomonadota</taxon>
        <taxon>Gammaproteobacteria</taxon>
        <taxon>Chromatiales</taxon>
        <taxon>Chromatiaceae</taxon>
        <taxon>Thiocapsa</taxon>
    </lineage>
</organism>
<dbReference type="PANTHER" id="PTHR36114:SF1">
    <property type="entry name" value="16.7 KDA PROTEIN IN WHIE LOCUS"/>
    <property type="match status" value="1"/>
</dbReference>
<dbReference type="SUPFAM" id="SSF51182">
    <property type="entry name" value="RmlC-like cupins"/>
    <property type="match status" value="1"/>
</dbReference>
<feature type="domain" description="Cupin type-2" evidence="1">
    <location>
        <begin position="43"/>
        <end position="111"/>
    </location>
</feature>
<dbReference type="PANTHER" id="PTHR36114">
    <property type="entry name" value="16.7 KDA PROTEIN IN WHIE LOCUS"/>
    <property type="match status" value="1"/>
</dbReference>
<comment type="caution">
    <text evidence="2">The sequence shown here is derived from an EMBL/GenBank/DDBJ whole genome shotgun (WGS) entry which is preliminary data.</text>
</comment>
<dbReference type="Pfam" id="PF07883">
    <property type="entry name" value="Cupin_2"/>
    <property type="match status" value="1"/>
</dbReference>
<dbReference type="CDD" id="cd02214">
    <property type="entry name" value="cupin_MJ1618"/>
    <property type="match status" value="1"/>
</dbReference>
<sequence>MSFTTTGLIQSPDESLEYFFVEGCHILETWNRAEDPNLSIVRARVTPGVTTRWHRLRGTIERYLILAGTGVMELHGIPPRPVGPGDLVYIPSDHGQRITNTGSSDLIFLALCTPRFRPEVYEDLEQSSDA</sequence>
<proteinExistence type="predicted"/>
<dbReference type="AlphaFoldDB" id="A0A9X0WG11"/>